<protein>
    <submittedName>
        <fullName evidence="9">Sugar ABC transporter permease</fullName>
    </submittedName>
</protein>
<dbReference type="Gene3D" id="1.10.3720.10">
    <property type="entry name" value="MetI-like"/>
    <property type="match status" value="1"/>
</dbReference>
<dbReference type="Proteomes" id="UP000680304">
    <property type="component" value="Unassembled WGS sequence"/>
</dbReference>
<dbReference type="InterPro" id="IPR000515">
    <property type="entry name" value="MetI-like"/>
</dbReference>
<dbReference type="CDD" id="cd06261">
    <property type="entry name" value="TM_PBP2"/>
    <property type="match status" value="1"/>
</dbReference>
<evidence type="ECO:0000256" key="4">
    <source>
        <dbReference type="ARBA" id="ARBA00022692"/>
    </source>
</evidence>
<feature type="transmembrane region" description="Helical" evidence="7">
    <location>
        <begin position="221"/>
        <end position="243"/>
    </location>
</feature>
<dbReference type="EMBL" id="BOVJ01000183">
    <property type="protein sequence ID" value="GIQ66424.1"/>
    <property type="molecule type" value="Genomic_DNA"/>
</dbReference>
<dbReference type="SUPFAM" id="SSF161098">
    <property type="entry name" value="MetI-like"/>
    <property type="match status" value="1"/>
</dbReference>
<evidence type="ECO:0000256" key="6">
    <source>
        <dbReference type="ARBA" id="ARBA00023136"/>
    </source>
</evidence>
<comment type="subcellular location">
    <subcellularLocation>
        <location evidence="1 7">Cell membrane</location>
        <topology evidence="1 7">Multi-pass membrane protein</topology>
    </subcellularLocation>
</comment>
<organism evidence="9 10">
    <name type="scientific">Paenibacillus cisolokensis</name>
    <dbReference type="NCBI Taxonomy" id="1658519"/>
    <lineage>
        <taxon>Bacteria</taxon>
        <taxon>Bacillati</taxon>
        <taxon>Bacillota</taxon>
        <taxon>Bacilli</taxon>
        <taxon>Bacillales</taxon>
        <taxon>Paenibacillaceae</taxon>
        <taxon>Paenibacillus</taxon>
    </lineage>
</organism>
<keyword evidence="4 7" id="KW-0812">Transmembrane</keyword>
<dbReference type="PROSITE" id="PS50928">
    <property type="entry name" value="ABC_TM1"/>
    <property type="match status" value="1"/>
</dbReference>
<proteinExistence type="inferred from homology"/>
<evidence type="ECO:0000259" key="8">
    <source>
        <dbReference type="PROSITE" id="PS50928"/>
    </source>
</evidence>
<evidence type="ECO:0000313" key="10">
    <source>
        <dbReference type="Proteomes" id="UP000680304"/>
    </source>
</evidence>
<accession>A0ABQ4NEQ5</accession>
<comment type="caution">
    <text evidence="9">The sequence shown here is derived from an EMBL/GenBank/DDBJ whole genome shotgun (WGS) entry which is preliminary data.</text>
</comment>
<dbReference type="InterPro" id="IPR035906">
    <property type="entry name" value="MetI-like_sf"/>
</dbReference>
<sequence length="313" mass="36178">MENRRRRSSGAWQAVRTLRKYRVFYLLMLPGILYYIVFKYVPMYGIIIAFQDFSVGRGIFGSKFVGIKHFIEFFHYTPDSWKLIRNTVMLNVYDLLFHFPAPIALALLFHEIRNKAFKRFVQSVSYMPHFLSTVVIAGIIVMFLSPTTGIVNFILVKLFGMEPVMFLGMPEWFRTIYIGSEIWQKVGWGTILYLAAIAGVDPTLYEAAKMDGANRFQQMRHVTFVGMIPVMIILFVLNLGQFMEVGFQKILLLYNPMNYETSDVINTFVYRRGILDADFSFATAVGLFQSVIGFVLVVIANRLARKYSETSLW</sequence>
<keyword evidence="10" id="KW-1185">Reference proteome</keyword>
<keyword evidence="5 7" id="KW-1133">Transmembrane helix</keyword>
<evidence type="ECO:0000256" key="2">
    <source>
        <dbReference type="ARBA" id="ARBA00022448"/>
    </source>
</evidence>
<keyword evidence="3" id="KW-1003">Cell membrane</keyword>
<keyword evidence="2 7" id="KW-0813">Transport</keyword>
<dbReference type="Pfam" id="PF00528">
    <property type="entry name" value="BPD_transp_1"/>
    <property type="match status" value="1"/>
</dbReference>
<dbReference type="InterPro" id="IPR050809">
    <property type="entry name" value="UgpAE/MalFG_permease"/>
</dbReference>
<evidence type="ECO:0000256" key="1">
    <source>
        <dbReference type="ARBA" id="ARBA00004651"/>
    </source>
</evidence>
<keyword evidence="6 7" id="KW-0472">Membrane</keyword>
<feature type="domain" description="ABC transmembrane type-1" evidence="8">
    <location>
        <begin position="84"/>
        <end position="300"/>
    </location>
</feature>
<gene>
    <name evidence="9" type="ORF">PACILC2_49920</name>
</gene>
<evidence type="ECO:0000256" key="7">
    <source>
        <dbReference type="RuleBase" id="RU363032"/>
    </source>
</evidence>
<feature type="transmembrane region" description="Helical" evidence="7">
    <location>
        <begin position="130"/>
        <end position="156"/>
    </location>
</feature>
<dbReference type="PANTHER" id="PTHR43227:SF11">
    <property type="entry name" value="BLL4140 PROTEIN"/>
    <property type="match status" value="1"/>
</dbReference>
<dbReference type="PANTHER" id="PTHR43227">
    <property type="entry name" value="BLL4140 PROTEIN"/>
    <property type="match status" value="1"/>
</dbReference>
<comment type="similarity">
    <text evidence="7">Belongs to the binding-protein-dependent transport system permease family.</text>
</comment>
<evidence type="ECO:0000313" key="9">
    <source>
        <dbReference type="EMBL" id="GIQ66424.1"/>
    </source>
</evidence>
<feature type="transmembrane region" description="Helical" evidence="7">
    <location>
        <begin position="88"/>
        <end position="109"/>
    </location>
</feature>
<feature type="transmembrane region" description="Helical" evidence="7">
    <location>
        <begin position="176"/>
        <end position="200"/>
    </location>
</feature>
<evidence type="ECO:0000256" key="5">
    <source>
        <dbReference type="ARBA" id="ARBA00022989"/>
    </source>
</evidence>
<name>A0ABQ4NEQ5_9BACL</name>
<evidence type="ECO:0000256" key="3">
    <source>
        <dbReference type="ARBA" id="ARBA00022475"/>
    </source>
</evidence>
<feature type="transmembrane region" description="Helical" evidence="7">
    <location>
        <begin position="21"/>
        <end position="38"/>
    </location>
</feature>
<feature type="transmembrane region" description="Helical" evidence="7">
    <location>
        <begin position="279"/>
        <end position="300"/>
    </location>
</feature>
<reference evidence="9 10" key="1">
    <citation type="submission" date="2021-04" db="EMBL/GenBank/DDBJ databases">
        <title>Draft genome sequence of Paenibacillus cisolokensis, LC2-13A.</title>
        <authorList>
            <person name="Uke A."/>
            <person name="Chhe C."/>
            <person name="Baramee S."/>
            <person name="Kosugi A."/>
        </authorList>
    </citation>
    <scope>NUCLEOTIDE SEQUENCE [LARGE SCALE GENOMIC DNA]</scope>
    <source>
        <strain evidence="9 10">LC2-13A</strain>
    </source>
</reference>